<dbReference type="EC" id="2.3.1.266" evidence="5"/>
<keyword evidence="3 7" id="KW-0808">Transferase</keyword>
<dbReference type="NCBIfam" id="TIGR01575">
    <property type="entry name" value="rimI"/>
    <property type="match status" value="1"/>
</dbReference>
<dbReference type="Gene3D" id="3.40.630.30">
    <property type="match status" value="1"/>
</dbReference>
<evidence type="ECO:0000259" key="6">
    <source>
        <dbReference type="PROSITE" id="PS51186"/>
    </source>
</evidence>
<dbReference type="RefSeq" id="WP_090725100.1">
    <property type="nucleotide sequence ID" value="NZ_FOOU01000002.1"/>
</dbReference>
<comment type="function">
    <text evidence="5">Acetylates the N-terminal alanine of ribosomal protein bS18.</text>
</comment>
<keyword evidence="8" id="KW-1185">Reference proteome</keyword>
<evidence type="ECO:0000256" key="5">
    <source>
        <dbReference type="RuleBase" id="RU363094"/>
    </source>
</evidence>
<name>A0A1I2NFU0_9GAMM</name>
<dbReference type="Proteomes" id="UP000198623">
    <property type="component" value="Unassembled WGS sequence"/>
</dbReference>
<keyword evidence="4" id="KW-0012">Acyltransferase</keyword>
<dbReference type="Pfam" id="PF00583">
    <property type="entry name" value="Acetyltransf_1"/>
    <property type="match status" value="1"/>
</dbReference>
<evidence type="ECO:0000256" key="1">
    <source>
        <dbReference type="ARBA" id="ARBA00005395"/>
    </source>
</evidence>
<evidence type="ECO:0000256" key="2">
    <source>
        <dbReference type="ARBA" id="ARBA00022490"/>
    </source>
</evidence>
<dbReference type="InterPro" id="IPR050680">
    <property type="entry name" value="YpeA/RimI_acetyltransf"/>
</dbReference>
<dbReference type="PANTHER" id="PTHR43420:SF12">
    <property type="entry name" value="N-ACETYLTRANSFERASE DOMAIN-CONTAINING PROTEIN"/>
    <property type="match status" value="1"/>
</dbReference>
<dbReference type="AlphaFoldDB" id="A0A1I2NFU0"/>
<evidence type="ECO:0000313" key="7">
    <source>
        <dbReference type="EMBL" id="SFG00191.1"/>
    </source>
</evidence>
<dbReference type="SUPFAM" id="SSF55729">
    <property type="entry name" value="Acyl-CoA N-acyltransferases (Nat)"/>
    <property type="match status" value="1"/>
</dbReference>
<protein>
    <recommendedName>
        <fullName evidence="5">[Ribosomal protein bS18]-alanine N-acetyltransferase</fullName>
        <ecNumber evidence="5">2.3.1.266</ecNumber>
    </recommendedName>
</protein>
<dbReference type="GO" id="GO:0008999">
    <property type="term" value="F:protein-N-terminal-alanine acetyltransferase activity"/>
    <property type="evidence" value="ECO:0007669"/>
    <property type="project" value="UniProtKB-EC"/>
</dbReference>
<dbReference type="OrthoDB" id="9796919at2"/>
<gene>
    <name evidence="7" type="ORF">SAMN05216175_102368</name>
</gene>
<accession>A0A1I2NFU0</accession>
<dbReference type="GO" id="GO:0005737">
    <property type="term" value="C:cytoplasm"/>
    <property type="evidence" value="ECO:0007669"/>
    <property type="project" value="UniProtKB-SubCell"/>
</dbReference>
<evidence type="ECO:0000256" key="3">
    <source>
        <dbReference type="ARBA" id="ARBA00022679"/>
    </source>
</evidence>
<comment type="similarity">
    <text evidence="1 5">Belongs to the acetyltransferase family. RimI subfamily.</text>
</comment>
<evidence type="ECO:0000313" key="8">
    <source>
        <dbReference type="Proteomes" id="UP000198623"/>
    </source>
</evidence>
<dbReference type="EMBL" id="FOOU01000002">
    <property type="protein sequence ID" value="SFG00191.1"/>
    <property type="molecule type" value="Genomic_DNA"/>
</dbReference>
<sequence>MPELVSLFSADIPLIMQIEAQCFTDDHWSEKQIQQQLLNVNAINLGIKVQGDLVGYALVGSVLDEAELYQIALLPECQGRGMATELLAQLCQQLAVAGMQRLLLEVRERNVAAIRLYESFGFTQDGRRKGYYASVAGVEDALLYSYRIRG</sequence>
<evidence type="ECO:0000256" key="4">
    <source>
        <dbReference type="ARBA" id="ARBA00023315"/>
    </source>
</evidence>
<comment type="subcellular location">
    <subcellularLocation>
        <location evidence="5">Cytoplasm</location>
    </subcellularLocation>
</comment>
<comment type="catalytic activity">
    <reaction evidence="5">
        <text>N-terminal L-alanyl-[ribosomal protein bS18] + acetyl-CoA = N-terminal N(alpha)-acetyl-L-alanyl-[ribosomal protein bS18] + CoA + H(+)</text>
        <dbReference type="Rhea" id="RHEA:43756"/>
        <dbReference type="Rhea" id="RHEA-COMP:10676"/>
        <dbReference type="Rhea" id="RHEA-COMP:10677"/>
        <dbReference type="ChEBI" id="CHEBI:15378"/>
        <dbReference type="ChEBI" id="CHEBI:57287"/>
        <dbReference type="ChEBI" id="CHEBI:57288"/>
        <dbReference type="ChEBI" id="CHEBI:64718"/>
        <dbReference type="ChEBI" id="CHEBI:83683"/>
        <dbReference type="EC" id="2.3.1.266"/>
    </reaction>
</comment>
<proteinExistence type="inferred from homology"/>
<dbReference type="InterPro" id="IPR006464">
    <property type="entry name" value="AcTrfase_RimI/Ard1"/>
</dbReference>
<keyword evidence="2 5" id="KW-0963">Cytoplasm</keyword>
<dbReference type="InterPro" id="IPR016181">
    <property type="entry name" value="Acyl_CoA_acyltransferase"/>
</dbReference>
<dbReference type="PROSITE" id="PS51186">
    <property type="entry name" value="GNAT"/>
    <property type="match status" value="1"/>
</dbReference>
<dbReference type="InterPro" id="IPR000182">
    <property type="entry name" value="GNAT_dom"/>
</dbReference>
<organism evidence="7 8">
    <name type="scientific">Neptunomonas qingdaonensis</name>
    <dbReference type="NCBI Taxonomy" id="1045558"/>
    <lineage>
        <taxon>Bacteria</taxon>
        <taxon>Pseudomonadati</taxon>
        <taxon>Pseudomonadota</taxon>
        <taxon>Gammaproteobacteria</taxon>
        <taxon>Oceanospirillales</taxon>
        <taxon>Oceanospirillaceae</taxon>
        <taxon>Neptunomonas</taxon>
    </lineage>
</organism>
<reference evidence="8" key="1">
    <citation type="submission" date="2016-10" db="EMBL/GenBank/DDBJ databases">
        <authorList>
            <person name="Varghese N."/>
            <person name="Submissions S."/>
        </authorList>
    </citation>
    <scope>NUCLEOTIDE SEQUENCE [LARGE SCALE GENOMIC DNA]</scope>
    <source>
        <strain evidence="8">CGMCC 1.10971</strain>
    </source>
</reference>
<feature type="domain" description="N-acetyltransferase" evidence="6">
    <location>
        <begin position="2"/>
        <end position="149"/>
    </location>
</feature>
<dbReference type="STRING" id="1045558.SAMN05216175_102368"/>
<dbReference type="PANTHER" id="PTHR43420">
    <property type="entry name" value="ACETYLTRANSFERASE"/>
    <property type="match status" value="1"/>
</dbReference>
<dbReference type="CDD" id="cd04301">
    <property type="entry name" value="NAT_SF"/>
    <property type="match status" value="1"/>
</dbReference>